<protein>
    <submittedName>
        <fullName evidence="1">Uncharacterized protein</fullName>
    </submittedName>
</protein>
<reference evidence="1" key="1">
    <citation type="journal article" date="2015" name="Nature">
        <title>Complex archaea that bridge the gap between prokaryotes and eukaryotes.</title>
        <authorList>
            <person name="Spang A."/>
            <person name="Saw J.H."/>
            <person name="Jorgensen S.L."/>
            <person name="Zaremba-Niedzwiedzka K."/>
            <person name="Martijn J."/>
            <person name="Lind A.E."/>
            <person name="van Eijk R."/>
            <person name="Schleper C."/>
            <person name="Guy L."/>
            <person name="Ettema T.J."/>
        </authorList>
    </citation>
    <scope>NUCLEOTIDE SEQUENCE</scope>
</reference>
<feature type="non-terminal residue" evidence="1">
    <location>
        <position position="167"/>
    </location>
</feature>
<organism evidence="1">
    <name type="scientific">marine sediment metagenome</name>
    <dbReference type="NCBI Taxonomy" id="412755"/>
    <lineage>
        <taxon>unclassified sequences</taxon>
        <taxon>metagenomes</taxon>
        <taxon>ecological metagenomes</taxon>
    </lineage>
</organism>
<sequence>MVFRYGDSHTLPPGQEKITSTDNFAGVTLGTRAMTQDGRVFRYCFSAGAIGAGFLTTAPAITPSALASDLILVTAAVGAKSITASHASANAATINFYKDGYVFIHDGAGEGHLHLIQGHDASASDAVAITLRLGDDVVREALASGSSLGGIVRNPYTEIVEWPTTSV</sequence>
<comment type="caution">
    <text evidence="1">The sequence shown here is derived from an EMBL/GenBank/DDBJ whole genome shotgun (WGS) entry which is preliminary data.</text>
</comment>
<proteinExistence type="predicted"/>
<dbReference type="EMBL" id="LAZR01022563">
    <property type="protein sequence ID" value="KKL81440.1"/>
    <property type="molecule type" value="Genomic_DNA"/>
</dbReference>
<accession>A0A0F9HIF6</accession>
<name>A0A0F9HIF6_9ZZZZ</name>
<evidence type="ECO:0000313" key="1">
    <source>
        <dbReference type="EMBL" id="KKL81440.1"/>
    </source>
</evidence>
<dbReference type="AlphaFoldDB" id="A0A0F9HIF6"/>
<gene>
    <name evidence="1" type="ORF">LCGC14_1994770</name>
</gene>